<dbReference type="EMBL" id="CYKH01002144">
    <property type="protein sequence ID" value="CUG93332.1"/>
    <property type="molecule type" value="Genomic_DNA"/>
</dbReference>
<feature type="signal peptide" evidence="1">
    <location>
        <begin position="1"/>
        <end position="19"/>
    </location>
</feature>
<feature type="chain" id="PRO_5006622730" evidence="1">
    <location>
        <begin position="20"/>
        <end position="684"/>
    </location>
</feature>
<evidence type="ECO:0000313" key="3">
    <source>
        <dbReference type="Proteomes" id="UP000051952"/>
    </source>
</evidence>
<accession>A0A0S4JT02</accession>
<keyword evidence="1" id="KW-0732">Signal</keyword>
<organism evidence="2 3">
    <name type="scientific">Bodo saltans</name>
    <name type="common">Flagellated protozoan</name>
    <dbReference type="NCBI Taxonomy" id="75058"/>
    <lineage>
        <taxon>Eukaryota</taxon>
        <taxon>Discoba</taxon>
        <taxon>Euglenozoa</taxon>
        <taxon>Kinetoplastea</taxon>
        <taxon>Metakinetoplastina</taxon>
        <taxon>Eubodonida</taxon>
        <taxon>Bodonidae</taxon>
        <taxon>Bodo</taxon>
    </lineage>
</organism>
<evidence type="ECO:0000256" key="1">
    <source>
        <dbReference type="SAM" id="SignalP"/>
    </source>
</evidence>
<dbReference type="Proteomes" id="UP000051952">
    <property type="component" value="Unassembled WGS sequence"/>
</dbReference>
<sequence>MKQIVKVLIAVAAVALCVAWNLVDTTSPYDASLALSSIVPKRDEVVIESIPPQETSFLPPLESHQRPQLDTAAPFRTVPPAQDITVTPLTGSNWRPPSMLYAGTAFGTVLAAPISSSNDPWCASELLGSPTTPSNASYRYNPTCKEEPLHQGSFKSLADVMLFQQFPRVSPLSYLDVTDEEHQLYWRDNEDPYIAHCKACAGSLVHKTLYRARRWWRSRHWRKRAVANAALDRMPGSFIGIHKDRFSTRRGSISTSGFDFEPFNASIDTVVLFDDITRIQLCMSTADSFMQFVLRGGGEIIMQQQSFLSGNRCFWRTLQLLFNATLGQRVFALDNETCSFTKALTSGTRAVAENSTAAMPLDRSFSFTPCYRNDITNLSRVIDASGMMGKRKNFWPFTCDYMRSTEQCGQRRRIQEASSGVEQNVKVAVALAGFVRSFASARSYIYDHLIKPHGATLFGSVWNVVGRAKKTVEVLKKHTVRPGVMFNTLSPLFGIQPNETIRRLEVLEYFRHFRGHKVLQANGILHPGLYYTLARSLQLVYESKMPFDIVIRSRFDIAPTIPLFFTRMQSGNAAVVEYALDVGSSCHMDGVWWPQYAKFGEGKVLKHYADTRMKYFSWQVCDWMDIGTYETMKTFTTMFDWMIEGNAHTAAQFVDHAFFLDHNLTYFPMQLYLKILRHKGLLFG</sequence>
<dbReference type="AlphaFoldDB" id="A0A0S4JT02"/>
<keyword evidence="3" id="KW-1185">Reference proteome</keyword>
<reference evidence="3" key="1">
    <citation type="submission" date="2015-09" db="EMBL/GenBank/DDBJ databases">
        <authorList>
            <consortium name="Pathogen Informatics"/>
        </authorList>
    </citation>
    <scope>NUCLEOTIDE SEQUENCE [LARGE SCALE GENOMIC DNA]</scope>
    <source>
        <strain evidence="3">Lake Konstanz</strain>
    </source>
</reference>
<evidence type="ECO:0000313" key="2">
    <source>
        <dbReference type="EMBL" id="CUG93332.1"/>
    </source>
</evidence>
<dbReference type="VEuPathDB" id="TriTrypDB:BSAL_42110"/>
<gene>
    <name evidence="2" type="ORF">BSAL_42110</name>
</gene>
<proteinExistence type="predicted"/>
<name>A0A0S4JT02_BODSA</name>
<protein>
    <submittedName>
        <fullName evidence="2">Membrane-associated protein, putative</fullName>
    </submittedName>
</protein>